<feature type="domain" description="CAAX prenyl protease 2/Lysostaphin resistance protein A-like" evidence="2">
    <location>
        <begin position="149"/>
        <end position="243"/>
    </location>
</feature>
<accession>A0A1I5LJ80</accession>
<evidence type="ECO:0000313" key="4">
    <source>
        <dbReference type="Proteomes" id="UP000199331"/>
    </source>
</evidence>
<keyword evidence="3" id="KW-0645">Protease</keyword>
<evidence type="ECO:0000259" key="2">
    <source>
        <dbReference type="Pfam" id="PF02517"/>
    </source>
</evidence>
<keyword evidence="1" id="KW-0472">Membrane</keyword>
<sequence length="260" mass="27685">MTGTATNETSLTGVENSPVSQAAAVPGTLGWGRFILQFVTVTIVFFAASVPAVLMLGMTSEGLIGSVAGSMAAALLLCWFWLGRDGHLAAAWNLRAPKSWGNTFALASLATVLIIAWFQLGSWLVSQLGIDTPNVVAVMDFVTESPTSFVMWIVFVAWFAAGFGEELLYRGFLMDRLQRLRGIGDKIWLVILIQAVLFSFPHLYQGLGGVLITGVVGAGLGYLRVKCGGNLWACILAHAAVDTIMMSLAYANSLGMLGTS</sequence>
<dbReference type="RefSeq" id="WP_090477944.1">
    <property type="nucleotide sequence ID" value="NZ_FOWZ01000001.1"/>
</dbReference>
<feature type="transmembrane region" description="Helical" evidence="1">
    <location>
        <begin position="206"/>
        <end position="223"/>
    </location>
</feature>
<dbReference type="Pfam" id="PF02517">
    <property type="entry name" value="Rce1-like"/>
    <property type="match status" value="1"/>
</dbReference>
<dbReference type="GO" id="GO:0006508">
    <property type="term" value="P:proteolysis"/>
    <property type="evidence" value="ECO:0007669"/>
    <property type="project" value="UniProtKB-KW"/>
</dbReference>
<protein>
    <submittedName>
        <fullName evidence="3">CAAX protease self-immunity</fullName>
    </submittedName>
</protein>
<evidence type="ECO:0000313" key="3">
    <source>
        <dbReference type="EMBL" id="SFO96801.1"/>
    </source>
</evidence>
<dbReference type="GO" id="GO:0080120">
    <property type="term" value="P:CAAX-box protein maturation"/>
    <property type="evidence" value="ECO:0007669"/>
    <property type="project" value="UniProtKB-ARBA"/>
</dbReference>
<gene>
    <name evidence="3" type="ORF">SAMN04488060_1025</name>
</gene>
<keyword evidence="1" id="KW-1133">Transmembrane helix</keyword>
<keyword evidence="4" id="KW-1185">Reference proteome</keyword>
<feature type="transmembrane region" description="Helical" evidence="1">
    <location>
        <begin position="63"/>
        <end position="82"/>
    </location>
</feature>
<feature type="transmembrane region" description="Helical" evidence="1">
    <location>
        <begin position="183"/>
        <end position="200"/>
    </location>
</feature>
<proteinExistence type="predicted"/>
<keyword evidence="1" id="KW-0812">Transmembrane</keyword>
<feature type="transmembrane region" description="Helical" evidence="1">
    <location>
        <begin position="230"/>
        <end position="251"/>
    </location>
</feature>
<dbReference type="GO" id="GO:0004175">
    <property type="term" value="F:endopeptidase activity"/>
    <property type="evidence" value="ECO:0007669"/>
    <property type="project" value="UniProtKB-ARBA"/>
</dbReference>
<dbReference type="EMBL" id="FOWZ01000001">
    <property type="protein sequence ID" value="SFO96801.1"/>
    <property type="molecule type" value="Genomic_DNA"/>
</dbReference>
<feature type="transmembrane region" description="Helical" evidence="1">
    <location>
        <begin position="145"/>
        <end position="163"/>
    </location>
</feature>
<organism evidence="3 4">
    <name type="scientific">Qipengyuania nanhaisediminis</name>
    <dbReference type="NCBI Taxonomy" id="604088"/>
    <lineage>
        <taxon>Bacteria</taxon>
        <taxon>Pseudomonadati</taxon>
        <taxon>Pseudomonadota</taxon>
        <taxon>Alphaproteobacteria</taxon>
        <taxon>Sphingomonadales</taxon>
        <taxon>Erythrobacteraceae</taxon>
        <taxon>Qipengyuania</taxon>
    </lineage>
</organism>
<keyword evidence="3" id="KW-0378">Hydrolase</keyword>
<feature type="transmembrane region" description="Helical" evidence="1">
    <location>
        <begin position="34"/>
        <end position="57"/>
    </location>
</feature>
<dbReference type="Proteomes" id="UP000199331">
    <property type="component" value="Unassembled WGS sequence"/>
</dbReference>
<reference evidence="4" key="1">
    <citation type="submission" date="2016-10" db="EMBL/GenBank/DDBJ databases">
        <authorList>
            <person name="Varghese N."/>
            <person name="Submissions S."/>
        </authorList>
    </citation>
    <scope>NUCLEOTIDE SEQUENCE [LARGE SCALE GENOMIC DNA]</scope>
    <source>
        <strain evidence="4">CGMCC 1.7715</strain>
    </source>
</reference>
<name>A0A1I5LJ80_9SPHN</name>
<evidence type="ECO:0000256" key="1">
    <source>
        <dbReference type="SAM" id="Phobius"/>
    </source>
</evidence>
<dbReference type="InterPro" id="IPR003675">
    <property type="entry name" value="Rce1/LyrA-like_dom"/>
</dbReference>
<dbReference type="OrthoDB" id="7632478at2"/>
<dbReference type="STRING" id="604088.SAMN04488060_1025"/>
<feature type="transmembrane region" description="Helical" evidence="1">
    <location>
        <begin position="103"/>
        <end position="125"/>
    </location>
</feature>
<dbReference type="AlphaFoldDB" id="A0A1I5LJ80"/>